<feature type="non-terminal residue" evidence="1">
    <location>
        <position position="1"/>
    </location>
</feature>
<sequence length="59" mass="7110">KYRTIIVSPEQLMKPRGEFEKLLRKPEFASHIVGFVFDEAHCITSWGEFRPEYRELQRL</sequence>
<dbReference type="OrthoDB" id="10261556at2759"/>
<name>A0A0C9TJ02_PAXIN</name>
<organism evidence="1 2">
    <name type="scientific">Paxillus involutus ATCC 200175</name>
    <dbReference type="NCBI Taxonomy" id="664439"/>
    <lineage>
        <taxon>Eukaryota</taxon>
        <taxon>Fungi</taxon>
        <taxon>Dikarya</taxon>
        <taxon>Basidiomycota</taxon>
        <taxon>Agaricomycotina</taxon>
        <taxon>Agaricomycetes</taxon>
        <taxon>Agaricomycetidae</taxon>
        <taxon>Boletales</taxon>
        <taxon>Paxilineae</taxon>
        <taxon>Paxillaceae</taxon>
        <taxon>Paxillus</taxon>
    </lineage>
</organism>
<evidence type="ECO:0008006" key="3">
    <source>
        <dbReference type="Google" id="ProtNLM"/>
    </source>
</evidence>
<dbReference type="InterPro" id="IPR027417">
    <property type="entry name" value="P-loop_NTPase"/>
</dbReference>
<reference evidence="1 2" key="1">
    <citation type="submission" date="2014-06" db="EMBL/GenBank/DDBJ databases">
        <authorList>
            <consortium name="DOE Joint Genome Institute"/>
            <person name="Kuo A."/>
            <person name="Kohler A."/>
            <person name="Nagy L.G."/>
            <person name="Floudas D."/>
            <person name="Copeland A."/>
            <person name="Barry K.W."/>
            <person name="Cichocki N."/>
            <person name="Veneault-Fourrey C."/>
            <person name="LaButti K."/>
            <person name="Lindquist E.A."/>
            <person name="Lipzen A."/>
            <person name="Lundell T."/>
            <person name="Morin E."/>
            <person name="Murat C."/>
            <person name="Sun H."/>
            <person name="Tunlid A."/>
            <person name="Henrissat B."/>
            <person name="Grigoriev I.V."/>
            <person name="Hibbett D.S."/>
            <person name="Martin F."/>
            <person name="Nordberg H.P."/>
            <person name="Cantor M.N."/>
            <person name="Hua S.X."/>
        </authorList>
    </citation>
    <scope>NUCLEOTIDE SEQUENCE [LARGE SCALE GENOMIC DNA]</scope>
    <source>
        <strain evidence="1 2">ATCC 200175</strain>
    </source>
</reference>
<dbReference type="AlphaFoldDB" id="A0A0C9TJ02"/>
<accession>A0A0C9TJ02</accession>
<proteinExistence type="predicted"/>
<dbReference type="EMBL" id="KN819400">
    <property type="protein sequence ID" value="KIJ10663.1"/>
    <property type="molecule type" value="Genomic_DNA"/>
</dbReference>
<dbReference type="HOGENOM" id="CLU_126713_2_0_1"/>
<reference evidence="2" key="2">
    <citation type="submission" date="2015-01" db="EMBL/GenBank/DDBJ databases">
        <title>Evolutionary Origins and Diversification of the Mycorrhizal Mutualists.</title>
        <authorList>
            <consortium name="DOE Joint Genome Institute"/>
            <consortium name="Mycorrhizal Genomics Consortium"/>
            <person name="Kohler A."/>
            <person name="Kuo A."/>
            <person name="Nagy L.G."/>
            <person name="Floudas D."/>
            <person name="Copeland A."/>
            <person name="Barry K.W."/>
            <person name="Cichocki N."/>
            <person name="Veneault-Fourrey C."/>
            <person name="LaButti K."/>
            <person name="Lindquist E.A."/>
            <person name="Lipzen A."/>
            <person name="Lundell T."/>
            <person name="Morin E."/>
            <person name="Murat C."/>
            <person name="Riley R."/>
            <person name="Ohm R."/>
            <person name="Sun H."/>
            <person name="Tunlid A."/>
            <person name="Henrissat B."/>
            <person name="Grigoriev I.V."/>
            <person name="Hibbett D.S."/>
            <person name="Martin F."/>
        </authorList>
    </citation>
    <scope>NUCLEOTIDE SEQUENCE [LARGE SCALE GENOMIC DNA]</scope>
    <source>
        <strain evidence="2">ATCC 200175</strain>
    </source>
</reference>
<evidence type="ECO:0000313" key="1">
    <source>
        <dbReference type="EMBL" id="KIJ10663.1"/>
    </source>
</evidence>
<keyword evidence="2" id="KW-1185">Reference proteome</keyword>
<evidence type="ECO:0000313" key="2">
    <source>
        <dbReference type="Proteomes" id="UP000053647"/>
    </source>
</evidence>
<gene>
    <name evidence="1" type="ORF">PAXINDRAFT_85716</name>
</gene>
<protein>
    <recommendedName>
        <fullName evidence="3">Helicase ATP-binding domain-containing protein</fullName>
    </recommendedName>
</protein>
<dbReference type="Gene3D" id="3.40.50.300">
    <property type="entry name" value="P-loop containing nucleotide triphosphate hydrolases"/>
    <property type="match status" value="1"/>
</dbReference>
<dbReference type="Proteomes" id="UP000053647">
    <property type="component" value="Unassembled WGS sequence"/>
</dbReference>